<dbReference type="EMBL" id="CAMXCT010006423">
    <property type="protein sequence ID" value="CAI4014572.1"/>
    <property type="molecule type" value="Genomic_DNA"/>
</dbReference>
<reference evidence="6 7" key="2">
    <citation type="submission" date="2024-05" db="EMBL/GenBank/DDBJ databases">
        <authorList>
            <person name="Chen Y."/>
            <person name="Shah S."/>
            <person name="Dougan E. K."/>
            <person name="Thang M."/>
            <person name="Chan C."/>
        </authorList>
    </citation>
    <scope>NUCLEOTIDE SEQUENCE [LARGE SCALE GENOMIC DNA]</scope>
</reference>
<dbReference type="InterPro" id="IPR036034">
    <property type="entry name" value="PDZ_sf"/>
</dbReference>
<protein>
    <submittedName>
        <fullName evidence="6">Histone-lysine N-methyltransferase ASHR1</fullName>
    </submittedName>
</protein>
<dbReference type="InterPro" id="IPR002885">
    <property type="entry name" value="PPR_rpt"/>
</dbReference>
<dbReference type="PROSITE" id="PS50106">
    <property type="entry name" value="PDZ"/>
    <property type="match status" value="1"/>
</dbReference>
<dbReference type="AlphaFoldDB" id="A0A9P1DQ49"/>
<dbReference type="EMBL" id="CAMXCT030006423">
    <property type="protein sequence ID" value="CAL4801884.1"/>
    <property type="molecule type" value="Genomic_DNA"/>
</dbReference>
<evidence type="ECO:0000313" key="5">
    <source>
        <dbReference type="EMBL" id="CAI4014572.1"/>
    </source>
</evidence>
<dbReference type="PANTHER" id="PTHR47447:SF17">
    <property type="entry name" value="OS12G0638900 PROTEIN"/>
    <property type="match status" value="1"/>
</dbReference>
<feature type="compositionally biased region" description="Basic residues" evidence="3">
    <location>
        <begin position="455"/>
        <end position="467"/>
    </location>
</feature>
<organism evidence="5">
    <name type="scientific">Cladocopium goreaui</name>
    <dbReference type="NCBI Taxonomy" id="2562237"/>
    <lineage>
        <taxon>Eukaryota</taxon>
        <taxon>Sar</taxon>
        <taxon>Alveolata</taxon>
        <taxon>Dinophyceae</taxon>
        <taxon>Suessiales</taxon>
        <taxon>Symbiodiniaceae</taxon>
        <taxon>Cladocopium</taxon>
    </lineage>
</organism>
<dbReference type="InterPro" id="IPR001478">
    <property type="entry name" value="PDZ"/>
</dbReference>
<evidence type="ECO:0000313" key="7">
    <source>
        <dbReference type="Proteomes" id="UP001152797"/>
    </source>
</evidence>
<sequence length="467" mass="51677">MRHIPRRQTTVFTALLACAACAACACIITAGHLLAFSTWQCRTRVAPSRLSRVCLHAKGPGKGPDVRALLERAGLLPPKPTEKWVPEDEAIQFETPLDQLKQNIQDTLITPNQEALVPEGEEVEFETPLSSLNKGVWQLEEDIGTPLDWIKQSLPQEQLVPEGEELRFQAPLSFLFREDEEVESEEMWSDLIAPLVKIDSVDTMNESNYLTVTLQKPLGVTVEENPRELGGGVSIVALEGGSRAEKLGLQPGFQLLAAGGVAVHGMSLAEAIRPIEVAEDKVQLTFFNGSAEAFYGLLGPKPSWLSAFLHKLHIKHLAWQWQEGQTPKGRTWSWALELLDELRDSGADEETYSSAICAAMEACQKASRWQPALSLLNDLRQMPKTPDLGPYRAALVACDRGGEPLQAMWLLDEMKAKDIEPDAASYDSAINSCRAVLRSLQAQSSVLPTIPDPRPKRRGRRNKRKLL</sequence>
<dbReference type="CDD" id="cd00136">
    <property type="entry name" value="PDZ_canonical"/>
    <property type="match status" value="1"/>
</dbReference>
<evidence type="ECO:0000256" key="2">
    <source>
        <dbReference type="PROSITE-ProRule" id="PRU00708"/>
    </source>
</evidence>
<evidence type="ECO:0000256" key="1">
    <source>
        <dbReference type="ARBA" id="ARBA00022737"/>
    </source>
</evidence>
<dbReference type="PROSITE" id="PS51257">
    <property type="entry name" value="PROKAR_LIPOPROTEIN"/>
    <property type="match status" value="1"/>
</dbReference>
<dbReference type="SUPFAM" id="SSF50156">
    <property type="entry name" value="PDZ domain-like"/>
    <property type="match status" value="1"/>
</dbReference>
<dbReference type="Gene3D" id="2.30.42.10">
    <property type="match status" value="1"/>
</dbReference>
<proteinExistence type="predicted"/>
<dbReference type="Proteomes" id="UP001152797">
    <property type="component" value="Unassembled WGS sequence"/>
</dbReference>
<comment type="caution">
    <text evidence="5">The sequence shown here is derived from an EMBL/GenBank/DDBJ whole genome shotgun (WGS) entry which is preliminary data.</text>
</comment>
<gene>
    <name evidence="5" type="ORF">C1SCF055_LOCUS39466</name>
</gene>
<dbReference type="PANTHER" id="PTHR47447">
    <property type="entry name" value="OS03G0856100 PROTEIN"/>
    <property type="match status" value="1"/>
</dbReference>
<keyword evidence="7" id="KW-1185">Reference proteome</keyword>
<dbReference type="Gene3D" id="1.25.40.10">
    <property type="entry name" value="Tetratricopeptide repeat domain"/>
    <property type="match status" value="1"/>
</dbReference>
<dbReference type="PROSITE" id="PS51375">
    <property type="entry name" value="PPR"/>
    <property type="match status" value="1"/>
</dbReference>
<dbReference type="OrthoDB" id="265717at2759"/>
<reference evidence="5" key="1">
    <citation type="submission" date="2022-10" db="EMBL/GenBank/DDBJ databases">
        <authorList>
            <person name="Chen Y."/>
            <person name="Dougan E. K."/>
            <person name="Chan C."/>
            <person name="Rhodes N."/>
            <person name="Thang M."/>
        </authorList>
    </citation>
    <scope>NUCLEOTIDE SEQUENCE</scope>
</reference>
<evidence type="ECO:0000259" key="4">
    <source>
        <dbReference type="PROSITE" id="PS50106"/>
    </source>
</evidence>
<keyword evidence="1" id="KW-0677">Repeat</keyword>
<feature type="domain" description="PDZ" evidence="4">
    <location>
        <begin position="200"/>
        <end position="290"/>
    </location>
</feature>
<feature type="region of interest" description="Disordered" evidence="3">
    <location>
        <begin position="446"/>
        <end position="467"/>
    </location>
</feature>
<feature type="repeat" description="PPR" evidence="2">
    <location>
        <begin position="387"/>
        <end position="421"/>
    </location>
</feature>
<evidence type="ECO:0000313" key="6">
    <source>
        <dbReference type="EMBL" id="CAL4801884.1"/>
    </source>
</evidence>
<accession>A0A9P1DQ49</accession>
<dbReference type="InterPro" id="IPR011990">
    <property type="entry name" value="TPR-like_helical_dom_sf"/>
</dbReference>
<evidence type="ECO:0000256" key="3">
    <source>
        <dbReference type="SAM" id="MobiDB-lite"/>
    </source>
</evidence>
<dbReference type="EMBL" id="CAMXCT020006423">
    <property type="protein sequence ID" value="CAL1167947.1"/>
    <property type="molecule type" value="Genomic_DNA"/>
</dbReference>
<name>A0A9P1DQ49_9DINO</name>